<dbReference type="InterPro" id="IPR053824">
    <property type="entry name" value="DUF7010"/>
</dbReference>
<feature type="transmembrane region" description="Helical" evidence="1">
    <location>
        <begin position="134"/>
        <end position="154"/>
    </location>
</feature>
<accession>A0ABS6X0E1</accession>
<keyword evidence="3" id="KW-1185">Reference proteome</keyword>
<evidence type="ECO:0000256" key="1">
    <source>
        <dbReference type="SAM" id="Phobius"/>
    </source>
</evidence>
<feature type="transmembrane region" description="Helical" evidence="1">
    <location>
        <begin position="160"/>
        <end position="177"/>
    </location>
</feature>
<dbReference type="Pfam" id="PF22765">
    <property type="entry name" value="DUF7010"/>
    <property type="match status" value="1"/>
</dbReference>
<dbReference type="EMBL" id="JAHWGL010000047">
    <property type="protein sequence ID" value="MBW3129301.1"/>
    <property type="molecule type" value="Genomic_DNA"/>
</dbReference>
<evidence type="ECO:0008006" key="4">
    <source>
        <dbReference type="Google" id="ProtNLM"/>
    </source>
</evidence>
<name>A0ABS6X0E1_9BACT</name>
<evidence type="ECO:0000313" key="3">
    <source>
        <dbReference type="Proteomes" id="UP000826188"/>
    </source>
</evidence>
<feature type="transmembrane region" description="Helical" evidence="1">
    <location>
        <begin position="111"/>
        <end position="127"/>
    </location>
</feature>
<sequence length="194" mass="21603">MIAPSSSLDQQRAQFTAQRLLAMPLAGTVAWAVVGVAGLTLSSPVQMVWALYLSTGSIVYLGLFFSRFTGENFLDRTKPKNAFDILFFSTVAMSLLVYAIAIPFFQADYTSLPLTVGILSGLMWLPLSWIIQHWVGIFHAVARTVLVLATWYAFPAHRFIAIPFLIVGLYVVTILILEYRWRAVRRENAVALSA</sequence>
<dbReference type="RefSeq" id="WP_219159109.1">
    <property type="nucleotide sequence ID" value="NZ_JAHWGL010000047.1"/>
</dbReference>
<protein>
    <recommendedName>
        <fullName evidence="4">DUF308 domain-containing protein</fullName>
    </recommendedName>
</protein>
<evidence type="ECO:0000313" key="2">
    <source>
        <dbReference type="EMBL" id="MBW3129301.1"/>
    </source>
</evidence>
<proteinExistence type="predicted"/>
<reference evidence="2 3" key="1">
    <citation type="submission" date="2021-07" db="EMBL/GenBank/DDBJ databases">
        <title>Hymenobacter profundi sp. nov., isolated from deep-sea water.</title>
        <authorList>
            <person name="Kim M.K."/>
        </authorList>
    </citation>
    <scope>NUCLEOTIDE SEQUENCE [LARGE SCALE GENOMIC DNA]</scope>
    <source>
        <strain evidence="2 3">M2</strain>
    </source>
</reference>
<comment type="caution">
    <text evidence="2">The sequence shown here is derived from an EMBL/GenBank/DDBJ whole genome shotgun (WGS) entry which is preliminary data.</text>
</comment>
<keyword evidence="1" id="KW-0472">Membrane</keyword>
<organism evidence="2 3">
    <name type="scientific">Hymenobacter profundi</name>
    <dbReference type="NCBI Taxonomy" id="1982110"/>
    <lineage>
        <taxon>Bacteria</taxon>
        <taxon>Pseudomonadati</taxon>
        <taxon>Bacteroidota</taxon>
        <taxon>Cytophagia</taxon>
        <taxon>Cytophagales</taxon>
        <taxon>Hymenobacteraceae</taxon>
        <taxon>Hymenobacter</taxon>
    </lineage>
</organism>
<gene>
    <name evidence="2" type="ORF">KYK14_12120</name>
</gene>
<dbReference type="Proteomes" id="UP000826188">
    <property type="component" value="Unassembled WGS sequence"/>
</dbReference>
<keyword evidence="1" id="KW-1133">Transmembrane helix</keyword>
<feature type="transmembrane region" description="Helical" evidence="1">
    <location>
        <begin position="20"/>
        <end position="41"/>
    </location>
</feature>
<feature type="transmembrane region" description="Helical" evidence="1">
    <location>
        <begin position="47"/>
        <end position="65"/>
    </location>
</feature>
<feature type="transmembrane region" description="Helical" evidence="1">
    <location>
        <begin position="85"/>
        <end position="105"/>
    </location>
</feature>
<keyword evidence="1" id="KW-0812">Transmembrane</keyword>